<keyword evidence="13" id="KW-1185">Reference proteome</keyword>
<comment type="similarity">
    <text evidence="2 8">Belongs to the major facilitator superfamily. Sugar transporter (TC 2.A.1.1) family.</text>
</comment>
<feature type="transmembrane region" description="Helical" evidence="10">
    <location>
        <begin position="218"/>
        <end position="238"/>
    </location>
</feature>
<comment type="catalytic activity">
    <reaction evidence="7">
        <text>myo-inositol(out) + H(+)(out) = myo-inositol(in) + H(+)(in)</text>
        <dbReference type="Rhea" id="RHEA:60364"/>
        <dbReference type="ChEBI" id="CHEBI:15378"/>
        <dbReference type="ChEBI" id="CHEBI:17268"/>
    </reaction>
</comment>
<feature type="compositionally biased region" description="Polar residues" evidence="9">
    <location>
        <begin position="48"/>
        <end position="57"/>
    </location>
</feature>
<dbReference type="STRING" id="764103.G7E4Q1"/>
<gene>
    <name evidence="12" type="primary">Mo04490</name>
    <name evidence="12" type="ORF">E5Q_04490</name>
</gene>
<dbReference type="eggNOG" id="KOG0254">
    <property type="taxonomic scope" value="Eukaryota"/>
</dbReference>
<feature type="transmembrane region" description="Helical" evidence="10">
    <location>
        <begin position="487"/>
        <end position="504"/>
    </location>
</feature>
<evidence type="ECO:0000256" key="2">
    <source>
        <dbReference type="ARBA" id="ARBA00010992"/>
    </source>
</evidence>
<evidence type="ECO:0000256" key="5">
    <source>
        <dbReference type="ARBA" id="ARBA00022989"/>
    </source>
</evidence>
<dbReference type="GO" id="GO:0016020">
    <property type="term" value="C:membrane"/>
    <property type="evidence" value="ECO:0007669"/>
    <property type="project" value="UniProtKB-SubCell"/>
</dbReference>
<evidence type="ECO:0000313" key="12">
    <source>
        <dbReference type="EMBL" id="GAA97811.1"/>
    </source>
</evidence>
<evidence type="ECO:0000256" key="1">
    <source>
        <dbReference type="ARBA" id="ARBA00004141"/>
    </source>
</evidence>
<feature type="transmembrane region" description="Helical" evidence="10">
    <location>
        <begin position="449"/>
        <end position="475"/>
    </location>
</feature>
<feature type="transmembrane region" description="Helical" evidence="10">
    <location>
        <begin position="516"/>
        <end position="537"/>
    </location>
</feature>
<evidence type="ECO:0000313" key="13">
    <source>
        <dbReference type="Proteomes" id="UP000009131"/>
    </source>
</evidence>
<dbReference type="OMA" id="APMYCTE"/>
<dbReference type="InterPro" id="IPR005828">
    <property type="entry name" value="MFS_sugar_transport-like"/>
</dbReference>
<dbReference type="PROSITE" id="PS50850">
    <property type="entry name" value="MFS"/>
    <property type="match status" value="1"/>
</dbReference>
<dbReference type="Proteomes" id="UP000009131">
    <property type="component" value="Unassembled WGS sequence"/>
</dbReference>
<dbReference type="PANTHER" id="PTHR48022">
    <property type="entry name" value="PLASTIDIC GLUCOSE TRANSPORTER 4"/>
    <property type="match status" value="1"/>
</dbReference>
<dbReference type="PRINTS" id="PR00171">
    <property type="entry name" value="SUGRTRNSPORT"/>
</dbReference>
<keyword evidence="5 10" id="KW-1133">Transmembrane helix</keyword>
<evidence type="ECO:0000256" key="7">
    <source>
        <dbReference type="ARBA" id="ARBA00049119"/>
    </source>
</evidence>
<organism evidence="12 13">
    <name type="scientific">Mixia osmundae (strain CBS 9802 / IAM 14324 / JCM 22182 / KY 12970)</name>
    <dbReference type="NCBI Taxonomy" id="764103"/>
    <lineage>
        <taxon>Eukaryota</taxon>
        <taxon>Fungi</taxon>
        <taxon>Dikarya</taxon>
        <taxon>Basidiomycota</taxon>
        <taxon>Pucciniomycotina</taxon>
        <taxon>Mixiomycetes</taxon>
        <taxon>Mixiales</taxon>
        <taxon>Mixiaceae</taxon>
        <taxon>Mixia</taxon>
    </lineage>
</organism>
<evidence type="ECO:0000256" key="9">
    <source>
        <dbReference type="SAM" id="MobiDB-lite"/>
    </source>
</evidence>
<protein>
    <recommendedName>
        <fullName evidence="11">Major facilitator superfamily (MFS) profile domain-containing protein</fullName>
    </recommendedName>
</protein>
<dbReference type="Pfam" id="PF00083">
    <property type="entry name" value="Sugar_tr"/>
    <property type="match status" value="1"/>
</dbReference>
<comment type="subcellular location">
    <subcellularLocation>
        <location evidence="1">Membrane</location>
        <topology evidence="1">Multi-pass membrane protein</topology>
    </subcellularLocation>
</comment>
<evidence type="ECO:0000259" key="11">
    <source>
        <dbReference type="PROSITE" id="PS50850"/>
    </source>
</evidence>
<feature type="transmembrane region" description="Helical" evidence="10">
    <location>
        <begin position="338"/>
        <end position="360"/>
    </location>
</feature>
<feature type="transmembrane region" description="Helical" evidence="10">
    <location>
        <begin position="250"/>
        <end position="272"/>
    </location>
</feature>
<dbReference type="InterPro" id="IPR050360">
    <property type="entry name" value="MFS_Sugar_Transporters"/>
</dbReference>
<feature type="transmembrane region" description="Helical" evidence="10">
    <location>
        <begin position="76"/>
        <end position="104"/>
    </location>
</feature>
<evidence type="ECO:0000256" key="10">
    <source>
        <dbReference type="SAM" id="Phobius"/>
    </source>
</evidence>
<dbReference type="InterPro" id="IPR003663">
    <property type="entry name" value="Sugar/inositol_transpt"/>
</dbReference>
<dbReference type="OrthoDB" id="508119at2759"/>
<dbReference type="GO" id="GO:0005351">
    <property type="term" value="F:carbohydrate:proton symporter activity"/>
    <property type="evidence" value="ECO:0007669"/>
    <property type="project" value="TreeGrafter"/>
</dbReference>
<dbReference type="InterPro" id="IPR005829">
    <property type="entry name" value="Sugar_transporter_CS"/>
</dbReference>
<feature type="region of interest" description="Disordered" evidence="9">
    <location>
        <begin position="33"/>
        <end position="57"/>
    </location>
</feature>
<sequence length="575" mass="63155">METRDIDARPSATLNYTDEVDFASLSDASPTKARLSSTSARSSSWHSTKPTATGPSNRLRSYLRSTWREVVRDRKVYLMASCASFGGMLFGWDTGLIGGVLSMASFQRSFNLNAKDSKAFARTTGDIVSSLQAGCFFGALMITPLCSTRYGRKKAIILAALVFLLGSVLQTLAGIRGSSSLAPLYAGRAIGGWGVGAISAVVPAYISESSPRSIRGRTTGMMQLFNVTGIAIAFWINYGNNLHFDKYNPSMWRLSFGLQIIPGMILLIGMLFQHESPRWLCERGRTAEARHVLASLNRRSQDDPYVSQQLDDILDSFKGRTRLSLLGQLRAMGESRTILYRSLAGVFFMWAQQWTGTNALNYYSPRVFQSLGIVGTTNSLFATGLYGIVKVIFTLLVLLIAIEQAGRKPCLIFGGLGQAACMFYIGIYIRLSHSSESSDATPPTHLTAGAYVAVVAIFLYVVFYSMGYGPIPWVLSAEIAPNHTRQCALSLAVMTQWAMNYTIAKITPIMLDTINYGAFLLFAGCCVFITLIVIFFLPETRGLRLEAMASAFEGNLVRRSLQDTPIIRRCISRKA</sequence>
<dbReference type="EMBL" id="BABT02000142">
    <property type="protein sequence ID" value="GAA97811.1"/>
    <property type="molecule type" value="Genomic_DNA"/>
</dbReference>
<feature type="transmembrane region" description="Helical" evidence="10">
    <location>
        <begin position="185"/>
        <end position="206"/>
    </location>
</feature>
<feature type="transmembrane region" description="Helical" evidence="10">
    <location>
        <begin position="409"/>
        <end position="429"/>
    </location>
</feature>
<feature type="transmembrane region" description="Helical" evidence="10">
    <location>
        <begin position="155"/>
        <end position="173"/>
    </location>
</feature>
<dbReference type="RefSeq" id="XP_014566243.1">
    <property type="nucleotide sequence ID" value="XM_014710757.1"/>
</dbReference>
<dbReference type="HOGENOM" id="CLU_001265_30_12_1"/>
<dbReference type="Gene3D" id="1.20.1250.20">
    <property type="entry name" value="MFS general substrate transporter like domains"/>
    <property type="match status" value="1"/>
</dbReference>
<evidence type="ECO:0000256" key="3">
    <source>
        <dbReference type="ARBA" id="ARBA00022448"/>
    </source>
</evidence>
<dbReference type="InterPro" id="IPR020846">
    <property type="entry name" value="MFS_dom"/>
</dbReference>
<dbReference type="FunFam" id="1.20.1250.20:FF:000026">
    <property type="entry name" value="MFS quinate transporter QutD"/>
    <property type="match status" value="1"/>
</dbReference>
<evidence type="ECO:0000256" key="6">
    <source>
        <dbReference type="ARBA" id="ARBA00023136"/>
    </source>
</evidence>
<dbReference type="SUPFAM" id="SSF103473">
    <property type="entry name" value="MFS general substrate transporter"/>
    <property type="match status" value="1"/>
</dbReference>
<dbReference type="PROSITE" id="PS00216">
    <property type="entry name" value="SUGAR_TRANSPORT_1"/>
    <property type="match status" value="1"/>
</dbReference>
<evidence type="ECO:0000256" key="4">
    <source>
        <dbReference type="ARBA" id="ARBA00022692"/>
    </source>
</evidence>
<feature type="transmembrane region" description="Helical" evidence="10">
    <location>
        <begin position="380"/>
        <end position="402"/>
    </location>
</feature>
<accession>G7E4Q1</accession>
<dbReference type="PANTHER" id="PTHR48022:SF81">
    <property type="entry name" value="MAJOR FACILITATOR SUPERFAMILY (MFS) PROFILE DOMAIN-CONTAINING PROTEIN"/>
    <property type="match status" value="1"/>
</dbReference>
<dbReference type="AlphaFoldDB" id="G7E4Q1"/>
<proteinExistence type="inferred from homology"/>
<dbReference type="InterPro" id="IPR036259">
    <property type="entry name" value="MFS_trans_sf"/>
</dbReference>
<dbReference type="InParanoid" id="G7E4Q1"/>
<keyword evidence="3 8" id="KW-0813">Transport</keyword>
<keyword evidence="4 10" id="KW-0812">Transmembrane</keyword>
<reference evidence="12 13" key="1">
    <citation type="journal article" date="2011" name="J. Gen. Appl. Microbiol.">
        <title>Draft genome sequencing of the enigmatic basidiomycete Mixia osmundae.</title>
        <authorList>
            <person name="Nishida H."/>
            <person name="Nagatsuka Y."/>
            <person name="Sugiyama J."/>
        </authorList>
    </citation>
    <scope>NUCLEOTIDE SEQUENCE [LARGE SCALE GENOMIC DNA]</scope>
    <source>
        <strain evidence="13">CBS 9802 / IAM 14324 / JCM 22182 / KY 12970</strain>
    </source>
</reference>
<keyword evidence="6 10" id="KW-0472">Membrane</keyword>
<comment type="caution">
    <text evidence="12">The sequence shown here is derived from an EMBL/GenBank/DDBJ whole genome shotgun (WGS) entry which is preliminary data.</text>
</comment>
<name>G7E4Q1_MIXOS</name>
<reference evidence="12 13" key="2">
    <citation type="journal article" date="2012" name="Open Biol.">
        <title>Characteristics of nucleosomes and linker DNA regions on the genome of the basidiomycete Mixia osmundae revealed by mono- and dinucleosome mapping.</title>
        <authorList>
            <person name="Nishida H."/>
            <person name="Kondo S."/>
            <person name="Matsumoto T."/>
            <person name="Suzuki Y."/>
            <person name="Yoshikawa H."/>
            <person name="Taylor T.D."/>
            <person name="Sugiyama J."/>
        </authorList>
    </citation>
    <scope>NUCLEOTIDE SEQUENCE [LARGE SCALE GENOMIC DNA]</scope>
    <source>
        <strain evidence="13">CBS 9802 / IAM 14324 / JCM 22182 / KY 12970</strain>
    </source>
</reference>
<feature type="transmembrane region" description="Helical" evidence="10">
    <location>
        <begin position="124"/>
        <end position="143"/>
    </location>
</feature>
<feature type="compositionally biased region" description="Low complexity" evidence="9">
    <location>
        <begin position="36"/>
        <end position="47"/>
    </location>
</feature>
<dbReference type="NCBIfam" id="TIGR00879">
    <property type="entry name" value="SP"/>
    <property type="match status" value="1"/>
</dbReference>
<evidence type="ECO:0000256" key="8">
    <source>
        <dbReference type="RuleBase" id="RU003346"/>
    </source>
</evidence>
<feature type="domain" description="Major facilitator superfamily (MFS) profile" evidence="11">
    <location>
        <begin position="79"/>
        <end position="541"/>
    </location>
</feature>